<organism evidence="3 4">
    <name type="scientific">Hibiscus syriacus</name>
    <name type="common">Rose of Sharon</name>
    <dbReference type="NCBI Taxonomy" id="106335"/>
    <lineage>
        <taxon>Eukaryota</taxon>
        <taxon>Viridiplantae</taxon>
        <taxon>Streptophyta</taxon>
        <taxon>Embryophyta</taxon>
        <taxon>Tracheophyta</taxon>
        <taxon>Spermatophyta</taxon>
        <taxon>Magnoliopsida</taxon>
        <taxon>eudicotyledons</taxon>
        <taxon>Gunneridae</taxon>
        <taxon>Pentapetalae</taxon>
        <taxon>rosids</taxon>
        <taxon>malvids</taxon>
        <taxon>Malvales</taxon>
        <taxon>Malvaceae</taxon>
        <taxon>Malvoideae</taxon>
        <taxon>Hibiscus</taxon>
    </lineage>
</organism>
<evidence type="ECO:0000313" key="3">
    <source>
        <dbReference type="EMBL" id="KAE8657944.1"/>
    </source>
</evidence>
<dbReference type="InterPro" id="IPR057939">
    <property type="entry name" value="TRF2_HOY1_PH"/>
</dbReference>
<gene>
    <name evidence="3" type="ORF">F3Y22_tig00116976pilonHSYRG00168</name>
</gene>
<proteinExistence type="predicted"/>
<dbReference type="PANTHER" id="PTHR33494">
    <property type="entry name" value="OS02G0793800 PROTEIN"/>
    <property type="match status" value="1"/>
</dbReference>
<keyword evidence="4" id="KW-1185">Reference proteome</keyword>
<feature type="domain" description="TRF2/HOY1 PH-like" evidence="2">
    <location>
        <begin position="102"/>
        <end position="205"/>
    </location>
</feature>
<dbReference type="AlphaFoldDB" id="A0A6A2XV18"/>
<dbReference type="PANTHER" id="PTHR33494:SF27">
    <property type="entry name" value="ATP-DEPENDENT DNA HELICASE"/>
    <property type="match status" value="1"/>
</dbReference>
<dbReference type="GO" id="GO:0005840">
    <property type="term" value="C:ribosome"/>
    <property type="evidence" value="ECO:0007669"/>
    <property type="project" value="UniProtKB-KW"/>
</dbReference>
<dbReference type="Proteomes" id="UP000436088">
    <property type="component" value="Unassembled WGS sequence"/>
</dbReference>
<evidence type="ECO:0000259" key="2">
    <source>
        <dbReference type="Pfam" id="PF24818"/>
    </source>
</evidence>
<comment type="caution">
    <text evidence="3">The sequence shown here is derived from an EMBL/GenBank/DDBJ whole genome shotgun (WGS) entry which is preliminary data.</text>
</comment>
<evidence type="ECO:0000313" key="4">
    <source>
        <dbReference type="Proteomes" id="UP000436088"/>
    </source>
</evidence>
<name>A0A6A2XV18_HIBSY</name>
<sequence>MRSGNLRPEIQTTACPEKAPVKLEIVDDSLEEEHGPLSKRSKPSPNIQHWNSETNVFPIPPSRFNPLDEPSPLGLTLRKSPSLLDLIQMRLSQSQTSVSAAQAESRHEGDLVAKCYFAKHKLVWEVLEGALKSKIEIQWSDIMEIKAKCPDDGPGTLNLARQPLFFRETNPQPRNTPYGRQLQILLMAKLAYRQHFLQCPQGLLNKHFEKLIQYTSKGSTTSGFQSIASPSAAQSSSLEIEKGDSTGITPEAMYREARFPSSGTCEAVGSKQLRNWDQIKVPGPNPSMSMNDLMNHIEQCLSEQMTFGNPSSENRPDQEMLEEIAQYLFSDAQFATASDEKSLMARVNSLCCLLQKDGTKGTNSQAKGENCDGLDAKDFQVNKTAKSEAKDCEGNTDL</sequence>
<keyword evidence="3" id="KW-0689">Ribosomal protein</keyword>
<protein>
    <submittedName>
        <fullName evidence="3">50S ribosomal protein L35 isoform 1</fullName>
    </submittedName>
</protein>
<dbReference type="Pfam" id="PF24818">
    <property type="entry name" value="PH_TRF2_HOY1"/>
    <property type="match status" value="1"/>
</dbReference>
<evidence type="ECO:0000256" key="1">
    <source>
        <dbReference type="SAM" id="MobiDB-lite"/>
    </source>
</evidence>
<feature type="region of interest" description="Disordered" evidence="1">
    <location>
        <begin position="26"/>
        <end position="46"/>
    </location>
</feature>
<dbReference type="EMBL" id="VEPZ02001749">
    <property type="protein sequence ID" value="KAE8657944.1"/>
    <property type="molecule type" value="Genomic_DNA"/>
</dbReference>
<accession>A0A6A2XV18</accession>
<reference evidence="3" key="1">
    <citation type="submission" date="2019-09" db="EMBL/GenBank/DDBJ databases">
        <title>Draft genome information of white flower Hibiscus syriacus.</title>
        <authorList>
            <person name="Kim Y.-M."/>
        </authorList>
    </citation>
    <scope>NUCLEOTIDE SEQUENCE [LARGE SCALE GENOMIC DNA]</scope>
    <source>
        <strain evidence="3">YM2019G1</strain>
    </source>
</reference>
<keyword evidence="3" id="KW-0687">Ribonucleoprotein</keyword>